<keyword evidence="1 2" id="KW-0443">Lipid metabolism</keyword>
<dbReference type="PROSITE" id="PS51635">
    <property type="entry name" value="PNPLA"/>
    <property type="match status" value="1"/>
</dbReference>
<dbReference type="Proteomes" id="UP000001554">
    <property type="component" value="Chromosome 8"/>
</dbReference>
<feature type="active site" description="Proton acceptor" evidence="2">
    <location>
        <position position="220"/>
    </location>
</feature>
<dbReference type="AlphaFoldDB" id="A0A9J7N0F4"/>
<feature type="domain" description="PNPLA" evidence="3">
    <location>
        <begin position="19"/>
        <end position="233"/>
    </location>
</feature>
<dbReference type="InterPro" id="IPR052580">
    <property type="entry name" value="Lipid_Hydrolase"/>
</dbReference>
<keyword evidence="4" id="KW-1185">Reference proteome</keyword>
<evidence type="ECO:0000313" key="4">
    <source>
        <dbReference type="Proteomes" id="UP000001554"/>
    </source>
</evidence>
<dbReference type="PANTHER" id="PTHR46394:SF1">
    <property type="entry name" value="PNPLA DOMAIN-CONTAINING PROTEIN"/>
    <property type="match status" value="1"/>
</dbReference>
<evidence type="ECO:0000256" key="1">
    <source>
        <dbReference type="ARBA" id="ARBA00023098"/>
    </source>
</evidence>
<feature type="active site" description="Nucleophile" evidence="2">
    <location>
        <position position="54"/>
    </location>
</feature>
<reference evidence="5" key="2">
    <citation type="submission" date="2025-08" db="UniProtKB">
        <authorList>
            <consortium name="RefSeq"/>
        </authorList>
    </citation>
    <scope>IDENTIFICATION</scope>
    <source>
        <strain evidence="5">S238N-H82</strain>
        <tissue evidence="5">Testes</tissue>
    </source>
</reference>
<dbReference type="GO" id="GO:0016787">
    <property type="term" value="F:hydrolase activity"/>
    <property type="evidence" value="ECO:0007669"/>
    <property type="project" value="UniProtKB-UniRule"/>
</dbReference>
<dbReference type="InterPro" id="IPR016035">
    <property type="entry name" value="Acyl_Trfase/lysoPLipase"/>
</dbReference>
<protein>
    <submittedName>
        <fullName evidence="5">Uncharacterized protein LOC118421908</fullName>
    </submittedName>
</protein>
<dbReference type="GO" id="GO:0016042">
    <property type="term" value="P:lipid catabolic process"/>
    <property type="evidence" value="ECO:0007669"/>
    <property type="project" value="UniProtKB-UniRule"/>
</dbReference>
<feature type="short sequence motif" description="GXGXXG" evidence="2">
    <location>
        <begin position="23"/>
        <end position="28"/>
    </location>
</feature>
<keyword evidence="2" id="KW-0442">Lipid degradation</keyword>
<organism evidence="4 5">
    <name type="scientific">Branchiostoma floridae</name>
    <name type="common">Florida lancelet</name>
    <name type="synonym">Amphioxus</name>
    <dbReference type="NCBI Taxonomy" id="7739"/>
    <lineage>
        <taxon>Eukaryota</taxon>
        <taxon>Metazoa</taxon>
        <taxon>Chordata</taxon>
        <taxon>Cephalochordata</taxon>
        <taxon>Leptocardii</taxon>
        <taxon>Amphioxiformes</taxon>
        <taxon>Branchiostomatidae</taxon>
        <taxon>Branchiostoma</taxon>
    </lineage>
</organism>
<dbReference type="SUPFAM" id="SSF52151">
    <property type="entry name" value="FabD/lysophospholipase-like"/>
    <property type="match status" value="1"/>
</dbReference>
<feature type="short sequence motif" description="DGA/G" evidence="2">
    <location>
        <begin position="220"/>
        <end position="222"/>
    </location>
</feature>
<evidence type="ECO:0000313" key="5">
    <source>
        <dbReference type="RefSeq" id="XP_035685306.1"/>
    </source>
</evidence>
<dbReference type="RefSeq" id="XP_035685306.1">
    <property type="nucleotide sequence ID" value="XM_035829413.1"/>
</dbReference>
<gene>
    <name evidence="5" type="primary">LOC118421908</name>
</gene>
<sequence length="466" mass="53194">MPDVDGSPFAKYIFPFENLVLEGGGAKGAAYVGALKVLDEAGILKNIKRFGGTSAGSITAGFLAVGMTPQDILDKINEDLGAILLDSPWYLCGCCKYLWYFNNLENHYGIFPAERFVKWYGDAIEEHLRKMKRRQGVENPKQFDSLKGDITFAEVYEAFGKELCTVSYETEFSSEVYSHVKTSPLLEIREAVRMSMSIPVVFEAYKPPVGQLGPPARHVDGGVSANYPIYCFEGWWLSMEEQNTFANRLDGLNGWDLAKNFRPDVSREHFRVEGSPHEQKAIREKTLGSCLFTDTQPADRYQHQFEDRTKHFVENHPQYKRMLERPNTKLGKEYGKRDHQLQQDRDKFSKELDNDRKLENKIMRVAEACPNKAEMECRFATLTPQETIQIYGKNDPKAAFKMLFLNYKDEPTTTLALDIFHNEKPLQAARNRNLKGSFANTPLQLYSQLAAMFGKNLPMQVGVRQE</sequence>
<evidence type="ECO:0000259" key="3">
    <source>
        <dbReference type="PROSITE" id="PS51635"/>
    </source>
</evidence>
<dbReference type="CDD" id="cd07207">
    <property type="entry name" value="Pat_ExoU_VipD_like"/>
    <property type="match status" value="1"/>
</dbReference>
<dbReference type="InterPro" id="IPR002641">
    <property type="entry name" value="PNPLA_dom"/>
</dbReference>
<dbReference type="KEGG" id="bfo:118421908"/>
<dbReference type="OrthoDB" id="9995610at2759"/>
<dbReference type="Pfam" id="PF01734">
    <property type="entry name" value="Patatin"/>
    <property type="match status" value="1"/>
</dbReference>
<keyword evidence="2" id="KW-0378">Hydrolase</keyword>
<name>A0A9J7N0F4_BRAFL</name>
<accession>A0A9J7N0F4</accession>
<reference evidence="4" key="1">
    <citation type="journal article" date="2020" name="Nat. Ecol. Evol.">
        <title>Deeply conserved synteny resolves early events in vertebrate evolution.</title>
        <authorList>
            <person name="Simakov O."/>
            <person name="Marletaz F."/>
            <person name="Yue J.X."/>
            <person name="O'Connell B."/>
            <person name="Jenkins J."/>
            <person name="Brandt A."/>
            <person name="Calef R."/>
            <person name="Tung C.H."/>
            <person name="Huang T.K."/>
            <person name="Schmutz J."/>
            <person name="Satoh N."/>
            <person name="Yu J.K."/>
            <person name="Putnam N.H."/>
            <person name="Green R.E."/>
            <person name="Rokhsar D.S."/>
        </authorList>
    </citation>
    <scope>NUCLEOTIDE SEQUENCE [LARGE SCALE GENOMIC DNA]</scope>
    <source>
        <strain evidence="4">S238N-H82</strain>
    </source>
</reference>
<proteinExistence type="predicted"/>
<dbReference type="Gene3D" id="3.40.1090.10">
    <property type="entry name" value="Cytosolic phospholipase A2 catalytic domain"/>
    <property type="match status" value="2"/>
</dbReference>
<dbReference type="GeneID" id="118421908"/>
<feature type="short sequence motif" description="GXSXG" evidence="2">
    <location>
        <begin position="52"/>
        <end position="56"/>
    </location>
</feature>
<dbReference type="OMA" id="FNNLENH"/>
<dbReference type="PANTHER" id="PTHR46394">
    <property type="entry name" value="ANNEXIN"/>
    <property type="match status" value="1"/>
</dbReference>
<evidence type="ECO:0000256" key="2">
    <source>
        <dbReference type="PROSITE-ProRule" id="PRU01161"/>
    </source>
</evidence>